<protein>
    <submittedName>
        <fullName evidence="4">Pep-cterm sorting domain-containing protein</fullName>
    </submittedName>
</protein>
<dbReference type="SMART" id="SM00225">
    <property type="entry name" value="BTB"/>
    <property type="match status" value="1"/>
</dbReference>
<accession>A0AAV7ZQU5</accession>
<gene>
    <name evidence="4" type="ORF">M0812_11970</name>
</gene>
<dbReference type="CDD" id="cd14733">
    <property type="entry name" value="BACK"/>
    <property type="match status" value="1"/>
</dbReference>
<evidence type="ECO:0000313" key="4">
    <source>
        <dbReference type="EMBL" id="KAJ3442239.1"/>
    </source>
</evidence>
<reference evidence="4" key="1">
    <citation type="submission" date="2022-08" db="EMBL/GenBank/DDBJ databases">
        <title>Novel sulphate-reducing endosymbionts in the free-living metamonad Anaeramoeba.</title>
        <authorList>
            <person name="Jerlstrom-Hultqvist J."/>
            <person name="Cepicka I."/>
            <person name="Gallot-Lavallee L."/>
            <person name="Salas-Leiva D."/>
            <person name="Curtis B.A."/>
            <person name="Zahonova K."/>
            <person name="Pipaliya S."/>
            <person name="Dacks J."/>
            <person name="Roger A.J."/>
        </authorList>
    </citation>
    <scope>NUCLEOTIDE SEQUENCE</scope>
    <source>
        <strain evidence="4">Busselton2</strain>
    </source>
</reference>
<feature type="compositionally biased region" description="Basic and acidic residues" evidence="2">
    <location>
        <begin position="430"/>
        <end position="452"/>
    </location>
</feature>
<dbReference type="PANTHER" id="PTHR24410">
    <property type="entry name" value="HL07962P-RELATED"/>
    <property type="match status" value="1"/>
</dbReference>
<feature type="coiled-coil region" evidence="1">
    <location>
        <begin position="218"/>
        <end position="245"/>
    </location>
</feature>
<dbReference type="InterPro" id="IPR011333">
    <property type="entry name" value="SKP1/BTB/POZ_sf"/>
</dbReference>
<name>A0AAV7ZQU5_9EUKA</name>
<dbReference type="InterPro" id="IPR000210">
    <property type="entry name" value="BTB/POZ_dom"/>
</dbReference>
<evidence type="ECO:0000259" key="3">
    <source>
        <dbReference type="PROSITE" id="PS50097"/>
    </source>
</evidence>
<dbReference type="Proteomes" id="UP001146793">
    <property type="component" value="Unassembled WGS sequence"/>
</dbReference>
<dbReference type="CDD" id="cd18186">
    <property type="entry name" value="BTB_POZ_ZBTB_KLHL-like"/>
    <property type="match status" value="1"/>
</dbReference>
<dbReference type="EMBL" id="JANTQA010000026">
    <property type="protein sequence ID" value="KAJ3442239.1"/>
    <property type="molecule type" value="Genomic_DNA"/>
</dbReference>
<dbReference type="Pfam" id="PF07707">
    <property type="entry name" value="BACK"/>
    <property type="match status" value="1"/>
</dbReference>
<dbReference type="PROSITE" id="PS50097">
    <property type="entry name" value="BTB"/>
    <property type="match status" value="1"/>
</dbReference>
<feature type="region of interest" description="Disordered" evidence="2">
    <location>
        <begin position="381"/>
        <end position="454"/>
    </location>
</feature>
<organism evidence="4 5">
    <name type="scientific">Anaeramoeba flamelloides</name>
    <dbReference type="NCBI Taxonomy" id="1746091"/>
    <lineage>
        <taxon>Eukaryota</taxon>
        <taxon>Metamonada</taxon>
        <taxon>Anaeramoebidae</taxon>
        <taxon>Anaeramoeba</taxon>
    </lineage>
</organism>
<dbReference type="InterPro" id="IPR051481">
    <property type="entry name" value="BTB-POZ/Galectin-3-binding"/>
</dbReference>
<evidence type="ECO:0000313" key="5">
    <source>
        <dbReference type="Proteomes" id="UP001146793"/>
    </source>
</evidence>
<dbReference type="Gene3D" id="3.30.710.10">
    <property type="entry name" value="Potassium Channel Kv1.1, Chain A"/>
    <property type="match status" value="1"/>
</dbReference>
<dbReference type="SUPFAM" id="SSF54695">
    <property type="entry name" value="POZ domain"/>
    <property type="match status" value="1"/>
</dbReference>
<evidence type="ECO:0000256" key="2">
    <source>
        <dbReference type="SAM" id="MobiDB-lite"/>
    </source>
</evidence>
<proteinExistence type="predicted"/>
<dbReference type="PANTHER" id="PTHR24410:SF23">
    <property type="entry name" value="BTB DOMAIN-CONTAINING PROTEIN-RELATED"/>
    <property type="match status" value="1"/>
</dbReference>
<evidence type="ECO:0000256" key="1">
    <source>
        <dbReference type="SAM" id="Coils"/>
    </source>
</evidence>
<feature type="compositionally biased region" description="Basic and acidic residues" evidence="2">
    <location>
        <begin position="386"/>
        <end position="405"/>
    </location>
</feature>
<feature type="compositionally biased region" description="Basic and acidic residues" evidence="2">
    <location>
        <begin position="412"/>
        <end position="422"/>
    </location>
</feature>
<feature type="domain" description="BTB" evidence="3">
    <location>
        <begin position="20"/>
        <end position="94"/>
    </location>
</feature>
<dbReference type="Pfam" id="PF00651">
    <property type="entry name" value="BTB"/>
    <property type="match status" value="1"/>
</dbReference>
<dbReference type="SMART" id="SM00875">
    <property type="entry name" value="BACK"/>
    <property type="match status" value="1"/>
</dbReference>
<dbReference type="AlphaFoldDB" id="A0AAV7ZQU5"/>
<dbReference type="Gene3D" id="1.25.40.420">
    <property type="match status" value="1"/>
</dbReference>
<comment type="caution">
    <text evidence="4">The sequence shown here is derived from an EMBL/GenBank/DDBJ whole genome shotgun (WGS) entry which is preliminary data.</text>
</comment>
<keyword evidence="1" id="KW-0175">Coiled coil</keyword>
<dbReference type="InterPro" id="IPR011705">
    <property type="entry name" value="BACK"/>
</dbReference>
<sequence length="691" mass="80403">MNFETLYKVYHKLINDEELSDVTLQVGEDGTKFHCHRLILSLASPVLKKRLYPQNWKTEPEPSNSILIEIPGVEPNTFSSFLKFIYTRSLIINPKEIEGLLGLSIKFQIDKLLMLVLEEIKKEIMNENCIKFLLLGEKYNLKPLKDLATNYFYRNSNKILENESTLNNLKHETIKNILQSKSIVATEIQLFRSIYNWGKRQLKLRNANKGKNIDDDNIIEEEELNVDIEEEKEKEKVDNENKNKNRNMNEKSHVTIQEILKDLVPLIRIDLMKFEDLVELKKSNVFDSDLLFENSIRLHKLYSQKEKITTRTSRVAKVNKRPRERSLSKDLNFDFNSSNFTKMNSENKTFNEMDQGNNNFNEAIEIAFGEQGNILNNHYNIHKREKGRERDKGIENVNGKKKEMGNGRVRKKEKEKEKEMKKESRRGRERGKGGGEEKEKEKEKEKGKETESFRIQTELDTSYLKPYSLQTKIIIISSSGEEEELNIYQPLFTQLGIQNYQFLNPCKSTSYPEPRPARDIILISESNKRVKYLNPESLGNYISQCIDVGNGLIAFSTFAFTTDSQIRGRFLADGYLAHTDGKGLKYKELRISMSRKDTHPILSNIELRNIVVKSSYLKVSHSKPMITVAQWDSDQPMIVDCSDPLKNGRIILFNCWPYSMLKSFSWVLKGQFEFDSILVNALKYVGYLDNK</sequence>